<dbReference type="Pfam" id="PF00326">
    <property type="entry name" value="Peptidase_S9"/>
    <property type="match status" value="1"/>
</dbReference>
<dbReference type="Gene3D" id="3.40.50.1820">
    <property type="entry name" value="alpha/beta hydrolase"/>
    <property type="match status" value="1"/>
</dbReference>
<dbReference type="PANTHER" id="PTHR42776">
    <property type="entry name" value="SERINE PEPTIDASE S9 FAMILY MEMBER"/>
    <property type="match status" value="1"/>
</dbReference>
<dbReference type="PANTHER" id="PTHR42776:SF27">
    <property type="entry name" value="DIPEPTIDYL PEPTIDASE FAMILY MEMBER 6"/>
    <property type="match status" value="1"/>
</dbReference>
<dbReference type="RefSeq" id="WP_379854101.1">
    <property type="nucleotide sequence ID" value="NZ_JBHZPZ010000004.1"/>
</dbReference>
<keyword evidence="1" id="KW-0378">Hydrolase</keyword>
<keyword evidence="5" id="KW-1185">Reference proteome</keyword>
<dbReference type="InterPro" id="IPR029058">
    <property type="entry name" value="AB_hydrolase_fold"/>
</dbReference>
<feature type="domain" description="Peptidase S9A N-terminal" evidence="3">
    <location>
        <begin position="109"/>
        <end position="377"/>
    </location>
</feature>
<organism evidence="4 5">
    <name type="scientific">Flavobacterium xylosi</name>
    <dbReference type="NCBI Taxonomy" id="3230415"/>
    <lineage>
        <taxon>Bacteria</taxon>
        <taxon>Pseudomonadati</taxon>
        <taxon>Bacteroidota</taxon>
        <taxon>Flavobacteriia</taxon>
        <taxon>Flavobacteriales</taxon>
        <taxon>Flavobacteriaceae</taxon>
        <taxon>Flavobacterium</taxon>
    </lineage>
</organism>
<dbReference type="Pfam" id="PF02897">
    <property type="entry name" value="Peptidase_S9_N"/>
    <property type="match status" value="1"/>
</dbReference>
<name>A0ABW6HUK4_9FLAO</name>
<sequence>MKLKIIFLMTTVLAQFAVHGQQKKGIVVPNENLITENIAEIPKELANEVKKYSESRSASLSEIHPTRNDIIINTRFGSTSQLHRVTQPMGARTQITFFDEPVSGATYEPTKGEYLIYSKDIGGNEFSQLFKLDLKTLQSMLLTDGGRSQNGGVTWRKDGKGFYFSSTKRNGGDRDIYYMDPNNPKSEKLILQVKGGGWGIQDISSDNKKLLLGEYISINESYIWLLDIETGKLTEVTDRNIKSVAQTDAVFSNINNEIWFITDKDNEFQRLTTMNLDSKKVTYYTSNIPWNIENYTLSEDKKIIVFVSNEAGLNKMYLMNASTKVYKEVKNLPIGLIGGASFTKDNQNIFFTQSTAQSAADVYKLNLKTGKIERWTESELGEMQQSDMSVPKFIEWKSFDDLKISGFYYPASPKFKGKRPVIIMIHGGPEAQSLASFLGSNNFYTSEMGVSLLFPNVRGSSGFGKTFLAKDNGFLREDSVKDIGALLDWIAQQPELDKDRVMIMGGSYGGYMTLATAFHYADKIKCSVDIVGISNFNTFLKNTEEYRRDLRRVEYGDEREAKMAAFFEKMAPLNNIDKIKKPLFIIQGTNDPRVPVTEATQMRDKLKAQGNTVWYLEAKDEGHGFKKKPNIDFQRLAVIRFMQEYLVK</sequence>
<dbReference type="InterPro" id="IPR023302">
    <property type="entry name" value="Pept_S9A_N"/>
</dbReference>
<dbReference type="Gene3D" id="2.120.10.30">
    <property type="entry name" value="TolB, C-terminal domain"/>
    <property type="match status" value="2"/>
</dbReference>
<proteinExistence type="predicted"/>
<comment type="caution">
    <text evidence="4">The sequence shown here is derived from an EMBL/GenBank/DDBJ whole genome shotgun (WGS) entry which is preliminary data.</text>
</comment>
<accession>A0ABW6HUK4</accession>
<dbReference type="InterPro" id="IPR011042">
    <property type="entry name" value="6-blade_b-propeller_TolB-like"/>
</dbReference>
<dbReference type="SUPFAM" id="SSF53474">
    <property type="entry name" value="alpha/beta-Hydrolases"/>
    <property type="match status" value="1"/>
</dbReference>
<gene>
    <name evidence="4" type="ORF">ACFX5E_05105</name>
</gene>
<dbReference type="InterPro" id="IPR001375">
    <property type="entry name" value="Peptidase_S9_cat"/>
</dbReference>
<evidence type="ECO:0000259" key="3">
    <source>
        <dbReference type="Pfam" id="PF02897"/>
    </source>
</evidence>
<dbReference type="SUPFAM" id="SSF50993">
    <property type="entry name" value="Peptidase/esterase 'gauge' domain"/>
    <property type="match status" value="1"/>
</dbReference>
<evidence type="ECO:0000313" key="4">
    <source>
        <dbReference type="EMBL" id="MFE3867452.1"/>
    </source>
</evidence>
<evidence type="ECO:0000259" key="2">
    <source>
        <dbReference type="Pfam" id="PF00326"/>
    </source>
</evidence>
<dbReference type="Proteomes" id="UP001600109">
    <property type="component" value="Unassembled WGS sequence"/>
</dbReference>
<evidence type="ECO:0000256" key="1">
    <source>
        <dbReference type="ARBA" id="ARBA00022801"/>
    </source>
</evidence>
<feature type="domain" description="Peptidase S9 prolyl oligopeptidase catalytic" evidence="2">
    <location>
        <begin position="441"/>
        <end position="646"/>
    </location>
</feature>
<dbReference type="EMBL" id="JBHZPZ010000004">
    <property type="protein sequence ID" value="MFE3867452.1"/>
    <property type="molecule type" value="Genomic_DNA"/>
</dbReference>
<evidence type="ECO:0000313" key="5">
    <source>
        <dbReference type="Proteomes" id="UP001600109"/>
    </source>
</evidence>
<reference evidence="4 5" key="1">
    <citation type="submission" date="2024-06" db="EMBL/GenBank/DDBJ databases">
        <title>Flavobacterium spp. isolated from glacier.</title>
        <authorList>
            <person name="Han D."/>
        </authorList>
    </citation>
    <scope>NUCLEOTIDE SEQUENCE [LARGE SCALE GENOMIC DNA]</scope>
    <source>
        <strain evidence="4 5">LS2P90</strain>
    </source>
</reference>
<protein>
    <submittedName>
        <fullName evidence="4">S9 family peptidase</fullName>
    </submittedName>
</protein>